<feature type="non-terminal residue" evidence="1">
    <location>
        <position position="1"/>
    </location>
</feature>
<accession>A0A7J6KS24</accession>
<dbReference type="SUPFAM" id="SSF56672">
    <property type="entry name" value="DNA/RNA polymerases"/>
    <property type="match status" value="1"/>
</dbReference>
<dbReference type="InterPro" id="IPR001969">
    <property type="entry name" value="Aspartic_peptidase_AS"/>
</dbReference>
<dbReference type="AlphaFoldDB" id="A0A7J6KS24"/>
<dbReference type="InterPro" id="IPR021109">
    <property type="entry name" value="Peptidase_aspartic_dom_sf"/>
</dbReference>
<gene>
    <name evidence="1" type="ORF">FOL47_002123</name>
</gene>
<evidence type="ECO:0000313" key="2">
    <source>
        <dbReference type="Proteomes" id="UP000591131"/>
    </source>
</evidence>
<dbReference type="InterPro" id="IPR008042">
    <property type="entry name" value="Retrotrans_Pao"/>
</dbReference>
<dbReference type="CDD" id="cd00303">
    <property type="entry name" value="retropepsin_like"/>
    <property type="match status" value="1"/>
</dbReference>
<evidence type="ECO:0000313" key="1">
    <source>
        <dbReference type="EMBL" id="KAF4649389.1"/>
    </source>
</evidence>
<dbReference type="EMBL" id="JAAPAO010001556">
    <property type="protein sequence ID" value="KAF4649389.1"/>
    <property type="molecule type" value="Genomic_DNA"/>
</dbReference>
<feature type="non-terminal residue" evidence="1">
    <location>
        <position position="802"/>
    </location>
</feature>
<dbReference type="Pfam" id="PF05380">
    <property type="entry name" value="Peptidase_A17"/>
    <property type="match status" value="1"/>
</dbReference>
<dbReference type="Gene3D" id="2.40.70.10">
    <property type="entry name" value="Acid Proteases"/>
    <property type="match status" value="1"/>
</dbReference>
<protein>
    <submittedName>
        <fullName evidence="1">Uncharacterized protein</fullName>
    </submittedName>
</protein>
<organism evidence="1 2">
    <name type="scientific">Perkinsus chesapeaki</name>
    <name type="common">Clam parasite</name>
    <name type="synonym">Perkinsus andrewsi</name>
    <dbReference type="NCBI Taxonomy" id="330153"/>
    <lineage>
        <taxon>Eukaryota</taxon>
        <taxon>Sar</taxon>
        <taxon>Alveolata</taxon>
        <taxon>Perkinsozoa</taxon>
        <taxon>Perkinsea</taxon>
        <taxon>Perkinsida</taxon>
        <taxon>Perkinsidae</taxon>
        <taxon>Perkinsus</taxon>
    </lineage>
</organism>
<dbReference type="Proteomes" id="UP000591131">
    <property type="component" value="Unassembled WGS sequence"/>
</dbReference>
<dbReference type="OrthoDB" id="444541at2759"/>
<reference evidence="1 2" key="1">
    <citation type="submission" date="2020-04" db="EMBL/GenBank/DDBJ databases">
        <title>Perkinsus chesapeaki whole genome sequence.</title>
        <authorList>
            <person name="Bogema D.R."/>
        </authorList>
    </citation>
    <scope>NUCLEOTIDE SEQUENCE [LARGE SCALE GENOMIC DNA]</scope>
    <source>
        <strain evidence="1">ATCC PRA-425</strain>
    </source>
</reference>
<name>A0A7J6KS24_PERCH</name>
<sequence>PAAIHEEVVEVEMEEDNDNGPRWLMTVNSVDPIRGLPEDSSARPLSVEVEFKSSTVTSEPFRVKALLDTGAARSFIRSSARERVPPSCIIESRTVKTSVTVANGSAMLCSEAIYVVVCTPHKAVGLWMLVADDLSCDLILGMQALRSLSLMVYLSDDEILLRAALPVQAVKDVVSNVLLEQQIHVIDSPVVETGVSESSQLLNSDGFFELCSPDAVYNIEYPLESDLLNDVSCPSRSIRESAYDVEAPVYGDEPPGDIQSGGILSEADPEVSVRDEQPVSLPDEESTVFENRTLFRGLTPSWHHGVNGVVSIAFRYSYGVPWTSLQLRNDLARSCSLRRSFDKDSALVRRLEKMGLLSAYSSVFERYEAVGAIVRLKPGEYHRVSSIIEHFPVLNPNSQSSPVRPVLNGLHYKGVIGSGQGSPDRSALAQNDPASRYWFCLVWRGEVYRLRGPPMGSPHSPACLNDALRRLVSLAEHKLPDNVKDVISHMKDDEGSAQDFSLYVYMRPYMDDVVIGSGSRVGLESGLNAFLGACGVRGFNSQERKRQLGPPPQGQESHVLGLDWLSSDRLRAQKANLPLPPMVVAEVEGRTVSNVTCRDILAVINAHFDPIGSHSNLLLAMRYTLRSEISKGLGWDDFVSLITYREIERLMQLFIDAPTIPRLLVASLADLGIVYLFADSSMYAFGSVLLTVGLVFIRGRARLIPPSRMPWSIVRKELTACDDVMELFTETIALWKDTWLPISISPTPILYTDSECNFYRIRRELEAVKADGVSHKATLQLPAYERKTVQRIAITLYRSGGN</sequence>
<dbReference type="PROSITE" id="PS00141">
    <property type="entry name" value="ASP_PROTEASE"/>
    <property type="match status" value="1"/>
</dbReference>
<proteinExistence type="predicted"/>
<dbReference type="InterPro" id="IPR043502">
    <property type="entry name" value="DNA/RNA_pol_sf"/>
</dbReference>
<dbReference type="GO" id="GO:0006508">
    <property type="term" value="P:proteolysis"/>
    <property type="evidence" value="ECO:0007669"/>
    <property type="project" value="InterPro"/>
</dbReference>
<dbReference type="SUPFAM" id="SSF50630">
    <property type="entry name" value="Acid proteases"/>
    <property type="match status" value="1"/>
</dbReference>
<dbReference type="GO" id="GO:0004190">
    <property type="term" value="F:aspartic-type endopeptidase activity"/>
    <property type="evidence" value="ECO:0007669"/>
    <property type="project" value="InterPro"/>
</dbReference>
<comment type="caution">
    <text evidence="1">The sequence shown here is derived from an EMBL/GenBank/DDBJ whole genome shotgun (WGS) entry which is preliminary data.</text>
</comment>
<keyword evidence="2" id="KW-1185">Reference proteome</keyword>